<dbReference type="OrthoDB" id="32504at10239"/>
<organismHost>
    <name type="scientific">Bacillus subtilis</name>
    <dbReference type="NCBI Taxonomy" id="1423"/>
</organismHost>
<organism evidence="1 2">
    <name type="scientific">Bacillus phage Grass</name>
    <dbReference type="NCBI Taxonomy" id="1406785"/>
    <lineage>
        <taxon>Viruses</taxon>
        <taxon>Duplodnaviria</taxon>
        <taxon>Heunggongvirae</taxon>
        <taxon>Uroviricota</taxon>
        <taxon>Caudoviricetes</taxon>
        <taxon>Herelleviridae</taxon>
        <taxon>Bastillevirinae</taxon>
        <taxon>Nitunavirus</taxon>
        <taxon>Nitunavirus grass</taxon>
    </lineage>
</organism>
<protein>
    <submittedName>
        <fullName evidence="1">Uncharacterized protein</fullName>
    </submittedName>
</protein>
<reference evidence="1 2" key="1">
    <citation type="journal article" date="2013" name="Genome Announc.">
        <title>Complete Genome of Bacillus subtilis Myophage Grass.</title>
        <authorList>
            <person name="Miller S.Y."/>
            <person name="Colquhoun J.M."/>
            <person name="Perl A.L."/>
            <person name="Chamakura K.R."/>
            <person name="Kuty Everett G.F."/>
        </authorList>
    </citation>
    <scope>NUCLEOTIDE SEQUENCE [LARGE SCALE GENOMIC DNA]</scope>
</reference>
<accession>U5PXG0</accession>
<dbReference type="GeneID" id="17959936"/>
<sequence length="146" mass="17370">MITLGWEKTMYLYCQLGIKTKLTRCSMFMQRSWRIILMEKQFIQGRGGSLMFGYRDSFIMLLDSLRAKDHEVWEYTPPNRSHGFTVVRNDDRLPYVEGCSYLVHEKARICAGPYPDDVMDYVWYLVWHYRESNTVRIFDTITSILG</sequence>
<evidence type="ECO:0000313" key="1">
    <source>
        <dbReference type="EMBL" id="AGY47277.1"/>
    </source>
</evidence>
<dbReference type="Proteomes" id="UP000017648">
    <property type="component" value="Segment"/>
</dbReference>
<keyword evidence="2" id="KW-1185">Reference proteome</keyword>
<name>U5PXG0_BPGRA</name>
<dbReference type="KEGG" id="vg:17959936"/>
<dbReference type="EMBL" id="KF669652">
    <property type="protein sequence ID" value="AGY47277.1"/>
    <property type="molecule type" value="Genomic_DNA"/>
</dbReference>
<dbReference type="RefSeq" id="YP_008771378.1">
    <property type="nucleotide sequence ID" value="NC_022771.1"/>
</dbReference>
<proteinExistence type="predicted"/>
<gene>
    <name evidence="1" type="ORF">Grass_12</name>
</gene>
<evidence type="ECO:0000313" key="2">
    <source>
        <dbReference type="Proteomes" id="UP000017648"/>
    </source>
</evidence>